<evidence type="ECO:0000313" key="1">
    <source>
        <dbReference type="EMBL" id="NQX33154.1"/>
    </source>
</evidence>
<name>A0ABX2DJ47_9SPHI</name>
<reference evidence="1 2" key="1">
    <citation type="submission" date="2020-05" db="EMBL/GenBank/DDBJ databases">
        <title>Description of Pedobacter foliorum sp. nov.</title>
        <authorList>
            <person name="Qi S."/>
            <person name="Carlier A."/>
            <person name="Cnockaert M."/>
            <person name="Vandamme P."/>
        </authorList>
    </citation>
    <scope>NUCLEOTIDE SEQUENCE [LARGE SCALE GENOMIC DNA]</scope>
    <source>
        <strain evidence="1 2">LMG 31300</strain>
    </source>
</reference>
<organism evidence="1 2">
    <name type="scientific">Pedobacter boryungensis</name>
    <dbReference type="NCBI Taxonomy" id="869962"/>
    <lineage>
        <taxon>Bacteria</taxon>
        <taxon>Pseudomonadati</taxon>
        <taxon>Bacteroidota</taxon>
        <taxon>Sphingobacteriia</taxon>
        <taxon>Sphingobacteriales</taxon>
        <taxon>Sphingobacteriaceae</taxon>
        <taxon>Pedobacter</taxon>
    </lineage>
</organism>
<dbReference type="Proteomes" id="UP000762110">
    <property type="component" value="Unassembled WGS sequence"/>
</dbReference>
<keyword evidence="2" id="KW-1185">Reference proteome</keyword>
<evidence type="ECO:0000313" key="2">
    <source>
        <dbReference type="Proteomes" id="UP000762110"/>
    </source>
</evidence>
<gene>
    <name evidence="1" type="ORF">HQN85_15560</name>
</gene>
<proteinExistence type="predicted"/>
<dbReference type="RefSeq" id="WP_173273988.1">
    <property type="nucleotide sequence ID" value="NZ_JABMKV010000005.1"/>
</dbReference>
<comment type="caution">
    <text evidence="1">The sequence shown here is derived from an EMBL/GenBank/DDBJ whole genome shotgun (WGS) entry which is preliminary data.</text>
</comment>
<dbReference type="EMBL" id="JABMKV010000005">
    <property type="protein sequence ID" value="NQX33154.1"/>
    <property type="molecule type" value="Genomic_DNA"/>
</dbReference>
<accession>A0ABX2DJ47</accession>
<sequence length="134" mass="15349">MEFSNHDIMTLQCIRNMGSDTKEVTLGNIISYWDYMDHAIPTYEEVVPSLAKLVSIGIIIQGEEMSWKCASTLILGIEKLFNGRKSIKGTEEFKWMHSYLTEKYSHLPPTTLNLANLPDPQAFEVAVKKYIENF</sequence>
<protein>
    <submittedName>
        <fullName evidence="1">Uncharacterized protein</fullName>
    </submittedName>
</protein>